<dbReference type="EMBL" id="DF977457">
    <property type="protein sequence ID" value="GAW25742.1"/>
    <property type="molecule type" value="Genomic_DNA"/>
</dbReference>
<gene>
    <name evidence="1" type="ORF">SAMD00023353_1201260</name>
</gene>
<evidence type="ECO:0000313" key="2">
    <source>
        <dbReference type="Proteomes" id="UP000054516"/>
    </source>
</evidence>
<name>A0A1S8A6Y0_ROSNE</name>
<organism evidence="1">
    <name type="scientific">Rosellinia necatrix</name>
    <name type="common">White root-rot fungus</name>
    <dbReference type="NCBI Taxonomy" id="77044"/>
    <lineage>
        <taxon>Eukaryota</taxon>
        <taxon>Fungi</taxon>
        <taxon>Dikarya</taxon>
        <taxon>Ascomycota</taxon>
        <taxon>Pezizomycotina</taxon>
        <taxon>Sordariomycetes</taxon>
        <taxon>Xylariomycetidae</taxon>
        <taxon>Xylariales</taxon>
        <taxon>Xylariaceae</taxon>
        <taxon>Rosellinia</taxon>
    </lineage>
</organism>
<protein>
    <submittedName>
        <fullName evidence="1">Uncharacterized protein</fullName>
    </submittedName>
</protein>
<accession>A0A1S8A6Y0</accession>
<dbReference type="Proteomes" id="UP000054516">
    <property type="component" value="Unassembled WGS sequence"/>
</dbReference>
<evidence type="ECO:0000313" key="1">
    <source>
        <dbReference type="EMBL" id="GAW25742.1"/>
    </source>
</evidence>
<proteinExistence type="predicted"/>
<dbReference type="AlphaFoldDB" id="A0A1S8A6Y0"/>
<sequence>MIAMLDGCRVVFVVVAEIIESPKSSVSVVAIQALYVKAAAAANKTDRTG</sequence>
<keyword evidence="2" id="KW-1185">Reference proteome</keyword>
<reference evidence="1" key="1">
    <citation type="submission" date="2016-03" db="EMBL/GenBank/DDBJ databases">
        <title>Draft genome sequence of Rosellinia necatrix.</title>
        <authorList>
            <person name="Kanematsu S."/>
        </authorList>
    </citation>
    <scope>NUCLEOTIDE SEQUENCE [LARGE SCALE GENOMIC DNA]</scope>
    <source>
        <strain evidence="1">W97</strain>
    </source>
</reference>